<dbReference type="Gene3D" id="2.60.120.200">
    <property type="match status" value="1"/>
</dbReference>
<evidence type="ECO:0000256" key="3">
    <source>
        <dbReference type="SAM" id="SignalP"/>
    </source>
</evidence>
<dbReference type="InterPro" id="IPR012334">
    <property type="entry name" value="Pectin_lyas_fold"/>
</dbReference>
<dbReference type="KEGG" id="mpec:B9O19_00929"/>
<feature type="signal peptide" evidence="3">
    <location>
        <begin position="1"/>
        <end position="22"/>
    </location>
</feature>
<dbReference type="Proteomes" id="UP000235589">
    <property type="component" value="Chromosome"/>
</dbReference>
<dbReference type="AlphaFoldDB" id="A0A2K9P1G4"/>
<keyword evidence="1" id="KW-0479">Metal-binding</keyword>
<name>A0A2K9P1G4_9FIRM</name>
<evidence type="ECO:0000256" key="2">
    <source>
        <dbReference type="ARBA" id="ARBA00023180"/>
    </source>
</evidence>
<evidence type="ECO:0000313" key="5">
    <source>
        <dbReference type="Proteomes" id="UP000235589"/>
    </source>
</evidence>
<gene>
    <name evidence="4" type="ORF">B9O19_00929</name>
</gene>
<reference evidence="4 5" key="1">
    <citation type="submission" date="2017-04" db="EMBL/GenBank/DDBJ databases">
        <title>Monoglobus pectinilyticus 14 draft genome.</title>
        <authorList>
            <person name="Kim C."/>
            <person name="Rosendale D.I."/>
            <person name="Kelly W.J."/>
            <person name="Tannock G.W."/>
            <person name="Patchett M.L."/>
            <person name="Jordens J.Z."/>
        </authorList>
    </citation>
    <scope>NUCLEOTIDE SEQUENCE [LARGE SCALE GENOMIC DNA]</scope>
    <source>
        <strain evidence="4 5">14</strain>
    </source>
</reference>
<keyword evidence="4" id="KW-0456">Lyase</keyword>
<dbReference type="EMBL" id="CP020991">
    <property type="protein sequence ID" value="AUO19103.1"/>
    <property type="molecule type" value="Genomic_DNA"/>
</dbReference>
<dbReference type="SUPFAM" id="SSF51126">
    <property type="entry name" value="Pectin lyase-like"/>
    <property type="match status" value="1"/>
</dbReference>
<dbReference type="PANTHER" id="PTHR42970:SF1">
    <property type="entry name" value="PECTATE LYASE C-RELATED"/>
    <property type="match status" value="1"/>
</dbReference>
<evidence type="ECO:0000313" key="4">
    <source>
        <dbReference type="EMBL" id="AUO19103.1"/>
    </source>
</evidence>
<dbReference type="Gene3D" id="2.60.40.10">
    <property type="entry name" value="Immunoglobulins"/>
    <property type="match status" value="1"/>
</dbReference>
<keyword evidence="3" id="KW-0732">Signal</keyword>
<dbReference type="GO" id="GO:0016829">
    <property type="term" value="F:lyase activity"/>
    <property type="evidence" value="ECO:0007669"/>
    <property type="project" value="UniProtKB-KW"/>
</dbReference>
<dbReference type="InterPro" id="IPR052063">
    <property type="entry name" value="Polysaccharide_Lyase_1"/>
</dbReference>
<evidence type="ECO:0000256" key="1">
    <source>
        <dbReference type="ARBA" id="ARBA00022723"/>
    </source>
</evidence>
<accession>A0A2K9P1G4</accession>
<dbReference type="InterPro" id="IPR011050">
    <property type="entry name" value="Pectin_lyase_fold/virulence"/>
</dbReference>
<dbReference type="PANTHER" id="PTHR42970">
    <property type="entry name" value="PECTATE LYASE C-RELATED"/>
    <property type="match status" value="1"/>
</dbReference>
<feature type="chain" id="PRO_5039539607" evidence="3">
    <location>
        <begin position="23"/>
        <end position="1021"/>
    </location>
</feature>
<keyword evidence="5" id="KW-1185">Reference proteome</keyword>
<organism evidence="4 5">
    <name type="scientific">Monoglobus pectinilyticus</name>
    <dbReference type="NCBI Taxonomy" id="1981510"/>
    <lineage>
        <taxon>Bacteria</taxon>
        <taxon>Bacillati</taxon>
        <taxon>Bacillota</taxon>
        <taxon>Clostridia</taxon>
        <taxon>Monoglobales</taxon>
        <taxon>Monoglobaceae</taxon>
        <taxon>Monoglobus</taxon>
    </lineage>
</organism>
<keyword evidence="2" id="KW-0325">Glycoprotein</keyword>
<dbReference type="RefSeq" id="WP_102365333.1">
    <property type="nucleotide sequence ID" value="NZ_CP020991.1"/>
</dbReference>
<dbReference type="InterPro" id="IPR013783">
    <property type="entry name" value="Ig-like_fold"/>
</dbReference>
<dbReference type="GeneID" id="98062345"/>
<proteinExistence type="predicted"/>
<dbReference type="Gene3D" id="2.160.20.10">
    <property type="entry name" value="Single-stranded right-handed beta-helix, Pectin lyase-like"/>
    <property type="match status" value="1"/>
</dbReference>
<dbReference type="GO" id="GO:0046872">
    <property type="term" value="F:metal ion binding"/>
    <property type="evidence" value="ECO:0007669"/>
    <property type="project" value="UniProtKB-KW"/>
</dbReference>
<dbReference type="OrthoDB" id="9804686at2"/>
<sequence>MRKIFPITVLVILLLISVSVNAENITTITDLYDFSDVGEGKITEDIILPNNLYVHASGGSVTVNPSIKKFEGRTYVNRAVLSPCKNVENPDCAVSIIPETDSMLFVDMYNVAAEGSGLRSFEVKQDGIVLGSFTLDGKTMITTEPMQVKKGIPVYIYVTGKYGLIFYGAGLKYDTVSPDAVPGIQGGGKKTTGARGNKNISVYHVTSLANDGPGTLRDAVSRPGRIVVFDVCGTINLTERLKIGNSNITILGQTAPGQGITIAGTDVLIAADNVIVRYLRVRPGDSVEGEWDCLGGAHINDIVLDHCSVSWGIDELMSLYGGLNPDGADTGNYTISNCLISESLRLSNHYKGAHGYGAIWGGTNTSYYNNIIAHHDSRNPRLASNVSYTELKNNVIYNWGGNSSYGGESTAENFYTKVNMVNSYYKFGPSTKAKYKIFDVSGTGSHYYINGNYVYGYESENNNNGLNDNWADEALIHNMANAVRENEPFDMGEYKVNEVSAEAAYDKSVKSAGAVLPVRDSIDARVVEDMKNQTGRLINKAYEVGGYVDMSGESKIFKISEPWKEANNMGGADETDIIREGLYKGYTWLEAYVFDEIEKLSYTESGWTNSITPTNPKITISKVSDGTQTVTGYANIYDNTPYISTDKRSIEYGAVSEPAEGTKITKIEVYDGEQLIEMSEGTEAINITINLSPGTHYITSRAYNDKGESTSSDTSIIYIRGLSDGEWLYADIGSVPYKGGYTQNKDGFSIIASGSVGGNSAGKMDSFGFMYREFTGDFDIILETKNVPKFENNVKSGLMVRSSLDSSSEMYLLADSWLKYGENIRVFERPVKGTAVTNSYMFDAEGTPVENVDSITYDMPKYLRMTRKGQRLTMSVSENGTDFTDNIRQPYIIEDTTLPETVYLGVAQDSCSSSTLIKYAAEFGFNVTLSEAEKNTQLKIYDENGNEIKNNSVIENDSVLSKIVIPDGVDTSNSVIYTAVYRDECLTDMQTGSDVKLPVSSGDLVKVFVWDGNMQPLYTEE</sequence>
<protein>
    <submittedName>
        <fullName evidence="4">Pectate lyase family 1</fullName>
    </submittedName>
</protein>